<feature type="compositionally biased region" description="Polar residues" evidence="1">
    <location>
        <begin position="57"/>
        <end position="69"/>
    </location>
</feature>
<evidence type="ECO:0000313" key="2">
    <source>
        <dbReference type="EMBL" id="KAG7305773.1"/>
    </source>
</evidence>
<proteinExistence type="predicted"/>
<dbReference type="EMBL" id="JAHIBW010000013">
    <property type="protein sequence ID" value="KAG7305773.1"/>
    <property type="molecule type" value="Genomic_DNA"/>
</dbReference>
<gene>
    <name evidence="2" type="ORF">JYU34_009901</name>
</gene>
<keyword evidence="3" id="KW-1185">Reference proteome</keyword>
<feature type="compositionally biased region" description="Basic and acidic residues" evidence="1">
    <location>
        <begin position="70"/>
        <end position="91"/>
    </location>
</feature>
<name>A0ABQ7QKN0_PLUXY</name>
<dbReference type="Proteomes" id="UP000823941">
    <property type="component" value="Chromosome 13"/>
</dbReference>
<sequence length="149" mass="16828">MICPEGHHIQNEVHIKEEDDVAEPTPQTQNKKQPINGDVPTGSAELASFRGPKTWKKSITNFFKNPSRSRSNDGDRPTGSKETYVEKDMTPEQKWQSLGKIFRRQSFADHNLGESSSHQSKRVAVRKVLSSYFGKKPKSIPQAQLPENP</sequence>
<protein>
    <submittedName>
        <fullName evidence="2">Uncharacterized protein</fullName>
    </submittedName>
</protein>
<organism evidence="2 3">
    <name type="scientific">Plutella xylostella</name>
    <name type="common">Diamondback moth</name>
    <name type="synonym">Plutella maculipennis</name>
    <dbReference type="NCBI Taxonomy" id="51655"/>
    <lineage>
        <taxon>Eukaryota</taxon>
        <taxon>Metazoa</taxon>
        <taxon>Ecdysozoa</taxon>
        <taxon>Arthropoda</taxon>
        <taxon>Hexapoda</taxon>
        <taxon>Insecta</taxon>
        <taxon>Pterygota</taxon>
        <taxon>Neoptera</taxon>
        <taxon>Endopterygota</taxon>
        <taxon>Lepidoptera</taxon>
        <taxon>Glossata</taxon>
        <taxon>Ditrysia</taxon>
        <taxon>Yponomeutoidea</taxon>
        <taxon>Plutellidae</taxon>
        <taxon>Plutella</taxon>
    </lineage>
</organism>
<reference evidence="2 3" key="1">
    <citation type="submission" date="2021-06" db="EMBL/GenBank/DDBJ databases">
        <title>A haploid diamondback moth (Plutella xylostella L.) genome assembly resolves 31 chromosomes and identifies a diamide resistance mutation.</title>
        <authorList>
            <person name="Ward C.M."/>
            <person name="Perry K.D."/>
            <person name="Baker G."/>
            <person name="Powis K."/>
            <person name="Heckel D.G."/>
            <person name="Baxter S.W."/>
        </authorList>
    </citation>
    <scope>NUCLEOTIDE SEQUENCE [LARGE SCALE GENOMIC DNA]</scope>
    <source>
        <strain evidence="2 3">LV</strain>
        <tissue evidence="2">Single pupa</tissue>
    </source>
</reference>
<feature type="region of interest" description="Disordered" evidence="1">
    <location>
        <begin position="1"/>
        <end position="92"/>
    </location>
</feature>
<accession>A0ABQ7QKN0</accession>
<comment type="caution">
    <text evidence="2">The sequence shown here is derived from an EMBL/GenBank/DDBJ whole genome shotgun (WGS) entry which is preliminary data.</text>
</comment>
<evidence type="ECO:0000256" key="1">
    <source>
        <dbReference type="SAM" id="MobiDB-lite"/>
    </source>
</evidence>
<evidence type="ECO:0000313" key="3">
    <source>
        <dbReference type="Proteomes" id="UP000823941"/>
    </source>
</evidence>
<feature type="compositionally biased region" description="Basic and acidic residues" evidence="1">
    <location>
        <begin position="1"/>
        <end position="17"/>
    </location>
</feature>